<dbReference type="Proteomes" id="UP000662904">
    <property type="component" value="Chromosome"/>
</dbReference>
<protein>
    <submittedName>
        <fullName evidence="3">Peptidoglycan-N-acetylmuramic acid deacetylase PdaA</fullName>
        <ecNumber evidence="3">3.5.1.-</ecNumber>
    </submittedName>
</protein>
<dbReference type="SUPFAM" id="SSF88713">
    <property type="entry name" value="Glycoside hydrolase/deacetylase"/>
    <property type="match status" value="1"/>
</dbReference>
<keyword evidence="4" id="KW-1185">Reference proteome</keyword>
<dbReference type="PANTHER" id="PTHR10587">
    <property type="entry name" value="GLYCOSYL TRANSFERASE-RELATED"/>
    <property type="match status" value="1"/>
</dbReference>
<dbReference type="EC" id="3.5.1.-" evidence="3"/>
<gene>
    <name evidence="3" type="primary">pdaA_1</name>
    <name evidence="3" type="ORF">H0A61_02324</name>
</gene>
<feature type="domain" description="NodB homology" evidence="2">
    <location>
        <begin position="52"/>
        <end position="228"/>
    </location>
</feature>
<reference evidence="3" key="1">
    <citation type="submission" date="2020-07" db="EMBL/GenBank/DDBJ databases">
        <title>Koleobacter methoxysyntrophicus gen. nov., sp. nov., a novel anaerobic bacterium isolated from deep subsurface oil field and proposal of Koleobacterales ord. nov. in the phylum Firmicutes.</title>
        <authorList>
            <person name="Sakamoto S."/>
            <person name="Tamaki H."/>
        </authorList>
    </citation>
    <scope>NUCLEOTIDE SEQUENCE</scope>
    <source>
        <strain evidence="3">NRmbB1</strain>
    </source>
</reference>
<dbReference type="RefSeq" id="WP_206707273.1">
    <property type="nucleotide sequence ID" value="NZ_CP059066.1"/>
</dbReference>
<sequence>MKVLIIKISKKYAALFMMILLCLLIIKMYHSYSPVIKYIAKEPIYRGNPNVKKIAFTCNVYWGNEYIPTLLGILRENEVKITFFIGGSWAKKFPQILKDIYYEGHEIGNHGYNHKNHKDLSLEENKKEIMEAEQMIEEIIGIKTRLFAPPYGEFNNETIKAAEELNYQIIMWSIDTIDWKKPGSDYIINKVLKKAHNGAIVLIHPTQDTVEALPTILEELKRDGYKLTTVTDIIPSKNN</sequence>
<accession>A0A8A0RNU7</accession>
<organism evidence="3 4">
    <name type="scientific">Koleobacter methoxysyntrophicus</name>
    <dbReference type="NCBI Taxonomy" id="2751313"/>
    <lineage>
        <taxon>Bacteria</taxon>
        <taxon>Bacillati</taxon>
        <taxon>Bacillota</taxon>
        <taxon>Clostridia</taxon>
        <taxon>Koleobacterales</taxon>
        <taxon>Koleobacteraceae</taxon>
        <taxon>Koleobacter</taxon>
    </lineage>
</organism>
<dbReference type="PANTHER" id="PTHR10587:SF80">
    <property type="entry name" value="CHITOOLIGOSACCHARIDE DEACETYLASE"/>
    <property type="match status" value="1"/>
</dbReference>
<evidence type="ECO:0000313" key="4">
    <source>
        <dbReference type="Proteomes" id="UP000662904"/>
    </source>
</evidence>
<dbReference type="PROSITE" id="PS51677">
    <property type="entry name" value="NODB"/>
    <property type="match status" value="1"/>
</dbReference>
<evidence type="ECO:0000256" key="1">
    <source>
        <dbReference type="SAM" id="Phobius"/>
    </source>
</evidence>
<dbReference type="InterPro" id="IPR002509">
    <property type="entry name" value="NODB_dom"/>
</dbReference>
<keyword evidence="1" id="KW-0812">Transmembrane</keyword>
<dbReference type="AlphaFoldDB" id="A0A8A0RNU7"/>
<keyword evidence="1" id="KW-0472">Membrane</keyword>
<evidence type="ECO:0000259" key="2">
    <source>
        <dbReference type="PROSITE" id="PS51677"/>
    </source>
</evidence>
<dbReference type="GO" id="GO:0005975">
    <property type="term" value="P:carbohydrate metabolic process"/>
    <property type="evidence" value="ECO:0007669"/>
    <property type="project" value="InterPro"/>
</dbReference>
<proteinExistence type="predicted"/>
<evidence type="ECO:0000313" key="3">
    <source>
        <dbReference type="EMBL" id="QSQ09943.1"/>
    </source>
</evidence>
<dbReference type="Gene3D" id="3.20.20.370">
    <property type="entry name" value="Glycoside hydrolase/deacetylase"/>
    <property type="match status" value="1"/>
</dbReference>
<name>A0A8A0RNU7_9FIRM</name>
<keyword evidence="3" id="KW-0378">Hydrolase</keyword>
<dbReference type="GO" id="GO:0016810">
    <property type="term" value="F:hydrolase activity, acting on carbon-nitrogen (but not peptide) bonds"/>
    <property type="evidence" value="ECO:0007669"/>
    <property type="project" value="InterPro"/>
</dbReference>
<dbReference type="EMBL" id="CP059066">
    <property type="protein sequence ID" value="QSQ09943.1"/>
    <property type="molecule type" value="Genomic_DNA"/>
</dbReference>
<keyword evidence="1" id="KW-1133">Transmembrane helix</keyword>
<feature type="transmembrane region" description="Helical" evidence="1">
    <location>
        <begin position="12"/>
        <end position="32"/>
    </location>
</feature>
<dbReference type="KEGG" id="kme:H0A61_02324"/>
<dbReference type="Pfam" id="PF01522">
    <property type="entry name" value="Polysacc_deac_1"/>
    <property type="match status" value="1"/>
</dbReference>
<dbReference type="CDD" id="cd10950">
    <property type="entry name" value="CE4_BsYlxY_like"/>
    <property type="match status" value="1"/>
</dbReference>
<dbReference type="InterPro" id="IPR050248">
    <property type="entry name" value="Polysacc_deacetylase_ArnD"/>
</dbReference>
<dbReference type="GO" id="GO:0016020">
    <property type="term" value="C:membrane"/>
    <property type="evidence" value="ECO:0007669"/>
    <property type="project" value="TreeGrafter"/>
</dbReference>
<dbReference type="InterPro" id="IPR011330">
    <property type="entry name" value="Glyco_hydro/deAcase_b/a-brl"/>
</dbReference>